<proteinExistence type="predicted"/>
<dbReference type="AlphaFoldDB" id="A0A9Q1CPA2"/>
<dbReference type="Proteomes" id="UP001152320">
    <property type="component" value="Chromosome 1"/>
</dbReference>
<keyword evidence="2" id="KW-1185">Reference proteome</keyword>
<name>A0A9Q1CPA2_HOLLE</name>
<organism evidence="1 2">
    <name type="scientific">Holothuria leucospilota</name>
    <name type="common">Black long sea cucumber</name>
    <name type="synonym">Mertensiothuria leucospilota</name>
    <dbReference type="NCBI Taxonomy" id="206669"/>
    <lineage>
        <taxon>Eukaryota</taxon>
        <taxon>Metazoa</taxon>
        <taxon>Echinodermata</taxon>
        <taxon>Eleutherozoa</taxon>
        <taxon>Echinozoa</taxon>
        <taxon>Holothuroidea</taxon>
        <taxon>Aspidochirotacea</taxon>
        <taxon>Aspidochirotida</taxon>
        <taxon>Holothuriidae</taxon>
        <taxon>Holothuria</taxon>
    </lineage>
</organism>
<evidence type="ECO:0000313" key="2">
    <source>
        <dbReference type="Proteomes" id="UP001152320"/>
    </source>
</evidence>
<comment type="caution">
    <text evidence="1">The sequence shown here is derived from an EMBL/GenBank/DDBJ whole genome shotgun (WGS) entry which is preliminary data.</text>
</comment>
<gene>
    <name evidence="1" type="ORF">HOLleu_00324</name>
</gene>
<sequence>MAVTGHKNESSVRSYVNRLSIGQKRKLSESLSGMSAQLATGGATVSNTSTANSLMLTNMANCNAVIQQGVHGETERFTNVSNSSTHVTMSFDEQRQSTSLSSLFHNCNFRAPVNVTITSHYKLLLSYLVKNLVFYLQY</sequence>
<accession>A0A9Q1CPA2</accession>
<reference evidence="1" key="1">
    <citation type="submission" date="2021-10" db="EMBL/GenBank/DDBJ databases">
        <title>Tropical sea cucumber genome reveals ecological adaptation and Cuvierian tubules defense mechanism.</title>
        <authorList>
            <person name="Chen T."/>
        </authorList>
    </citation>
    <scope>NUCLEOTIDE SEQUENCE</scope>
    <source>
        <strain evidence="1">Nanhai2018</strain>
        <tissue evidence="1">Muscle</tissue>
    </source>
</reference>
<dbReference type="EMBL" id="JAIZAY010000001">
    <property type="protein sequence ID" value="KAJ8048144.1"/>
    <property type="molecule type" value="Genomic_DNA"/>
</dbReference>
<evidence type="ECO:0000313" key="1">
    <source>
        <dbReference type="EMBL" id="KAJ8048144.1"/>
    </source>
</evidence>
<protein>
    <submittedName>
        <fullName evidence="1">Uncharacterized protein</fullName>
    </submittedName>
</protein>